<dbReference type="Gene3D" id="3.30.70.1020">
    <property type="entry name" value="Trehalose-6-phosphate phosphatase related protein, domain 2"/>
    <property type="match status" value="1"/>
</dbReference>
<proteinExistence type="inferred from homology"/>
<accession>A0A7Y6NR44</accession>
<comment type="caution">
    <text evidence="3">The sequence shown here is derived from an EMBL/GenBank/DDBJ whole genome shotgun (WGS) entry which is preliminary data.</text>
</comment>
<dbReference type="InterPro" id="IPR044651">
    <property type="entry name" value="OTSB-like"/>
</dbReference>
<organism evidence="3 4">
    <name type="scientific">Piscinibacter koreensis</name>
    <dbReference type="NCBI Taxonomy" id="2742824"/>
    <lineage>
        <taxon>Bacteria</taxon>
        <taxon>Pseudomonadati</taxon>
        <taxon>Pseudomonadota</taxon>
        <taxon>Betaproteobacteria</taxon>
        <taxon>Burkholderiales</taxon>
        <taxon>Sphaerotilaceae</taxon>
        <taxon>Piscinibacter</taxon>
    </lineage>
</organism>
<dbReference type="NCBIfam" id="TIGR00685">
    <property type="entry name" value="T6PP"/>
    <property type="match status" value="1"/>
</dbReference>
<evidence type="ECO:0000313" key="4">
    <source>
        <dbReference type="Proteomes" id="UP000529637"/>
    </source>
</evidence>
<dbReference type="UniPathway" id="UPA00299"/>
<dbReference type="GO" id="GO:0046872">
    <property type="term" value="F:metal ion binding"/>
    <property type="evidence" value="ECO:0007669"/>
    <property type="project" value="UniProtKB-KW"/>
</dbReference>
<evidence type="ECO:0000313" key="3">
    <source>
        <dbReference type="EMBL" id="NUZ07769.1"/>
    </source>
</evidence>
<comment type="catalytic activity">
    <reaction evidence="2">
        <text>alpha,alpha-trehalose 6-phosphate + H2O = alpha,alpha-trehalose + phosphate</text>
        <dbReference type="Rhea" id="RHEA:23420"/>
        <dbReference type="ChEBI" id="CHEBI:15377"/>
        <dbReference type="ChEBI" id="CHEBI:16551"/>
        <dbReference type="ChEBI" id="CHEBI:43474"/>
        <dbReference type="ChEBI" id="CHEBI:58429"/>
        <dbReference type="EC" id="3.1.3.12"/>
    </reaction>
</comment>
<comment type="pathway">
    <text evidence="2">Glycan biosynthesis; trehalose biosynthesis.</text>
</comment>
<dbReference type="PANTHER" id="PTHR43768:SF3">
    <property type="entry name" value="TREHALOSE 6-PHOSPHATE PHOSPHATASE"/>
    <property type="match status" value="1"/>
</dbReference>
<dbReference type="InterPro" id="IPR003337">
    <property type="entry name" value="Trehalose_PPase"/>
</dbReference>
<keyword evidence="2" id="KW-0479">Metal-binding</keyword>
<dbReference type="Pfam" id="PF02358">
    <property type="entry name" value="Trehalose_PPase"/>
    <property type="match status" value="1"/>
</dbReference>
<comment type="function">
    <text evidence="2">Removes the phosphate from trehalose 6-phosphate to produce free trehalose.</text>
</comment>
<protein>
    <recommendedName>
        <fullName evidence="2">Trehalose 6-phosphate phosphatase</fullName>
        <ecNumber evidence="2">3.1.3.12</ecNumber>
    </recommendedName>
</protein>
<dbReference type="GO" id="GO:0005992">
    <property type="term" value="P:trehalose biosynthetic process"/>
    <property type="evidence" value="ECO:0007669"/>
    <property type="project" value="UniProtKB-UniPathway"/>
</dbReference>
<dbReference type="InterPro" id="IPR023214">
    <property type="entry name" value="HAD_sf"/>
</dbReference>
<comment type="similarity">
    <text evidence="2">Belongs to the trehalose phosphatase family.</text>
</comment>
<gene>
    <name evidence="3" type="primary">otsB</name>
    <name evidence="3" type="ORF">HQN59_18560</name>
</gene>
<dbReference type="GO" id="GO:0004805">
    <property type="term" value="F:trehalose-phosphatase activity"/>
    <property type="evidence" value="ECO:0007669"/>
    <property type="project" value="UniProtKB-EC"/>
</dbReference>
<dbReference type="PANTHER" id="PTHR43768">
    <property type="entry name" value="TREHALOSE 6-PHOSPHATE PHOSPHATASE"/>
    <property type="match status" value="1"/>
</dbReference>
<name>A0A7Y6NR44_9BURK</name>
<reference evidence="3 4" key="1">
    <citation type="submission" date="2020-06" db="EMBL/GenBank/DDBJ databases">
        <title>Schlegella sp. ID0723 isolated from air conditioner.</title>
        <authorList>
            <person name="Kim D.Y."/>
            <person name="Kim D.-U."/>
        </authorList>
    </citation>
    <scope>NUCLEOTIDE SEQUENCE [LARGE SCALE GENOMIC DNA]</scope>
    <source>
        <strain evidence="3 4">ID0723</strain>
    </source>
</reference>
<dbReference type="EC" id="3.1.3.12" evidence="2"/>
<keyword evidence="4" id="KW-1185">Reference proteome</keyword>
<dbReference type="Gene3D" id="3.40.50.1000">
    <property type="entry name" value="HAD superfamily/HAD-like"/>
    <property type="match status" value="1"/>
</dbReference>
<dbReference type="AlphaFoldDB" id="A0A7Y6NR44"/>
<keyword evidence="1 2" id="KW-0378">Hydrolase</keyword>
<dbReference type="Proteomes" id="UP000529637">
    <property type="component" value="Unassembled WGS sequence"/>
</dbReference>
<evidence type="ECO:0000256" key="2">
    <source>
        <dbReference type="RuleBase" id="RU361117"/>
    </source>
</evidence>
<comment type="cofactor">
    <cofactor evidence="2">
        <name>Mg(2+)</name>
        <dbReference type="ChEBI" id="CHEBI:18420"/>
    </cofactor>
</comment>
<dbReference type="EMBL" id="JABWMJ010000009">
    <property type="protein sequence ID" value="NUZ07769.1"/>
    <property type="molecule type" value="Genomic_DNA"/>
</dbReference>
<evidence type="ECO:0000256" key="1">
    <source>
        <dbReference type="ARBA" id="ARBA00022801"/>
    </source>
</evidence>
<dbReference type="InterPro" id="IPR036412">
    <property type="entry name" value="HAD-like_sf"/>
</dbReference>
<keyword evidence="2" id="KW-0460">Magnesium</keyword>
<sequence>MAARPLLAFDFDGTLAPIVARPDDARLAHGIAESLARLAAELPVAIVSGRAVDDLMKRLPFVPPYVVGNHGAEDPLAGGAPPAALDAMRERLLAQADVLGAVGVSVEDKGYSLALHYRLAPDHAAAAAQVAGVVADLPGGLEAYPGKLVMNVVGAGAPDKGVAVARLVERSGASRAVFIGDDVNDEPVFAVAGADWLTVRVGRDDRPSLARFYVENTDEVAHMLERMVRLLGASAAAA</sequence>
<dbReference type="SUPFAM" id="SSF56784">
    <property type="entry name" value="HAD-like"/>
    <property type="match status" value="1"/>
</dbReference>